<name>A0A3N4K2L4_9PEZI</name>
<evidence type="ECO:0000256" key="1">
    <source>
        <dbReference type="SAM" id="SignalP"/>
    </source>
</evidence>
<organism evidence="2 3">
    <name type="scientific">Choiromyces venosus 120613-1</name>
    <dbReference type="NCBI Taxonomy" id="1336337"/>
    <lineage>
        <taxon>Eukaryota</taxon>
        <taxon>Fungi</taxon>
        <taxon>Dikarya</taxon>
        <taxon>Ascomycota</taxon>
        <taxon>Pezizomycotina</taxon>
        <taxon>Pezizomycetes</taxon>
        <taxon>Pezizales</taxon>
        <taxon>Tuberaceae</taxon>
        <taxon>Choiromyces</taxon>
    </lineage>
</organism>
<dbReference type="EMBL" id="ML120362">
    <property type="protein sequence ID" value="RPB03442.1"/>
    <property type="molecule type" value="Genomic_DNA"/>
</dbReference>
<keyword evidence="3" id="KW-1185">Reference proteome</keyword>
<feature type="chain" id="PRO_5018140722" evidence="1">
    <location>
        <begin position="22"/>
        <end position="142"/>
    </location>
</feature>
<reference evidence="2 3" key="1">
    <citation type="journal article" date="2018" name="Nat. Ecol. Evol.">
        <title>Pezizomycetes genomes reveal the molecular basis of ectomycorrhizal truffle lifestyle.</title>
        <authorList>
            <person name="Murat C."/>
            <person name="Payen T."/>
            <person name="Noel B."/>
            <person name="Kuo A."/>
            <person name="Morin E."/>
            <person name="Chen J."/>
            <person name="Kohler A."/>
            <person name="Krizsan K."/>
            <person name="Balestrini R."/>
            <person name="Da Silva C."/>
            <person name="Montanini B."/>
            <person name="Hainaut M."/>
            <person name="Levati E."/>
            <person name="Barry K.W."/>
            <person name="Belfiori B."/>
            <person name="Cichocki N."/>
            <person name="Clum A."/>
            <person name="Dockter R.B."/>
            <person name="Fauchery L."/>
            <person name="Guy J."/>
            <person name="Iotti M."/>
            <person name="Le Tacon F."/>
            <person name="Lindquist E.A."/>
            <person name="Lipzen A."/>
            <person name="Malagnac F."/>
            <person name="Mello A."/>
            <person name="Molinier V."/>
            <person name="Miyauchi S."/>
            <person name="Poulain J."/>
            <person name="Riccioni C."/>
            <person name="Rubini A."/>
            <person name="Sitrit Y."/>
            <person name="Splivallo R."/>
            <person name="Traeger S."/>
            <person name="Wang M."/>
            <person name="Zifcakova L."/>
            <person name="Wipf D."/>
            <person name="Zambonelli A."/>
            <person name="Paolocci F."/>
            <person name="Nowrousian M."/>
            <person name="Ottonello S."/>
            <person name="Baldrian P."/>
            <person name="Spatafora J.W."/>
            <person name="Henrissat B."/>
            <person name="Nagy L.G."/>
            <person name="Aury J.M."/>
            <person name="Wincker P."/>
            <person name="Grigoriev I.V."/>
            <person name="Bonfante P."/>
            <person name="Martin F.M."/>
        </authorList>
    </citation>
    <scope>NUCLEOTIDE SEQUENCE [LARGE SCALE GENOMIC DNA]</scope>
    <source>
        <strain evidence="2 3">120613-1</strain>
    </source>
</reference>
<sequence>MYMRRSKVYTILIYLLGLMKSAHKTEQVHQLLHSYEIIPSLILPECTSLVQLLEVSINKPLKERIRELTDKVILNKFGLSLPADGSKDHEIDIKEFEEIEIGYWKIDGKEVEAIPYNDILIVDDSSNDAIEFIAIEFIANGE</sequence>
<evidence type="ECO:0000313" key="3">
    <source>
        <dbReference type="Proteomes" id="UP000276215"/>
    </source>
</evidence>
<dbReference type="OrthoDB" id="5427804at2759"/>
<protein>
    <submittedName>
        <fullName evidence="2">Uncharacterized protein</fullName>
    </submittedName>
</protein>
<keyword evidence="1" id="KW-0732">Signal</keyword>
<feature type="signal peptide" evidence="1">
    <location>
        <begin position="1"/>
        <end position="21"/>
    </location>
</feature>
<dbReference type="AlphaFoldDB" id="A0A3N4K2L4"/>
<dbReference type="Proteomes" id="UP000276215">
    <property type="component" value="Unassembled WGS sequence"/>
</dbReference>
<evidence type="ECO:0000313" key="2">
    <source>
        <dbReference type="EMBL" id="RPB03442.1"/>
    </source>
</evidence>
<accession>A0A3N4K2L4</accession>
<proteinExistence type="predicted"/>
<gene>
    <name evidence="2" type="ORF">L873DRAFT_1786885</name>
</gene>